<dbReference type="PROSITE" id="PS51257">
    <property type="entry name" value="PROKAR_LIPOPROTEIN"/>
    <property type="match status" value="1"/>
</dbReference>
<sequence>MTKKIFLFLIIKIGLFTTSFFVILSCSSNDPSGSGSWMVSLLGLVSPAADGKKETGEDPGFGSEDVFSIESVSPTVVLENSEFTIVGKNLENVTEKQLFGDDYSKYLKFKEVTNSKITVSVGLCADLYFVVPLFGNKENSQQISISCLGSFRYPIRSAKFDLGKAITAISPNFSENSLKVLKSLGEIKFVLESKLPEGILLDANSGDISGTPTETTGNEFRSYKVFAELKSNPTFRIQSEVRMIVLTEEEKINRTCRVMVQTSTCKGPSPHLCSNSSICYMSQFACEMDPKCGFIEPPNASD</sequence>
<evidence type="ECO:0000313" key="3">
    <source>
        <dbReference type="Proteomes" id="UP000294684"/>
    </source>
</evidence>
<keyword evidence="1" id="KW-0472">Membrane</keyword>
<comment type="caution">
    <text evidence="2">The sequence shown here is derived from an EMBL/GenBank/DDBJ whole genome shotgun (WGS) entry which is preliminary data.</text>
</comment>
<feature type="transmembrane region" description="Helical" evidence="1">
    <location>
        <begin position="5"/>
        <end position="24"/>
    </location>
</feature>
<proteinExistence type="predicted"/>
<reference evidence="2 3" key="1">
    <citation type="submission" date="2019-03" db="EMBL/GenBank/DDBJ databases">
        <title>Genomic Encyclopedia of Archaeal and Bacterial Type Strains, Phase II (KMG-II): from individual species to whole genera.</title>
        <authorList>
            <person name="Goeker M."/>
        </authorList>
    </citation>
    <scope>NUCLEOTIDE SEQUENCE [LARGE SCALE GENOMIC DNA]</scope>
    <source>
        <strain evidence="2 3">DSM 21537</strain>
    </source>
</reference>
<dbReference type="GeneID" id="79826463"/>
<keyword evidence="1" id="KW-1133">Transmembrane helix</keyword>
<dbReference type="RefSeq" id="WP_040917568.1">
    <property type="nucleotide sequence ID" value="NZ_SORO01000001.1"/>
</dbReference>
<name>A0A4R8MSI7_LEPME</name>
<dbReference type="AlphaFoldDB" id="A0A4R8MSI7"/>
<evidence type="ECO:0008006" key="4">
    <source>
        <dbReference type="Google" id="ProtNLM"/>
    </source>
</evidence>
<keyword evidence="3" id="KW-1185">Reference proteome</keyword>
<organism evidence="2 3">
    <name type="scientific">Leptospira meyeri</name>
    <dbReference type="NCBI Taxonomy" id="29508"/>
    <lineage>
        <taxon>Bacteria</taxon>
        <taxon>Pseudomonadati</taxon>
        <taxon>Spirochaetota</taxon>
        <taxon>Spirochaetia</taxon>
        <taxon>Leptospirales</taxon>
        <taxon>Leptospiraceae</taxon>
        <taxon>Leptospira</taxon>
    </lineage>
</organism>
<dbReference type="STRING" id="1193051.LEP1GSC017_2824"/>
<evidence type="ECO:0000313" key="2">
    <source>
        <dbReference type="EMBL" id="TDY72144.1"/>
    </source>
</evidence>
<keyword evidence="1" id="KW-0812">Transmembrane</keyword>
<accession>A0A4R8MSI7</accession>
<dbReference type="EMBL" id="SORO01000001">
    <property type="protein sequence ID" value="TDY72144.1"/>
    <property type="molecule type" value="Genomic_DNA"/>
</dbReference>
<dbReference type="OrthoDB" id="328405at2"/>
<evidence type="ECO:0000256" key="1">
    <source>
        <dbReference type="SAM" id="Phobius"/>
    </source>
</evidence>
<dbReference type="Proteomes" id="UP000294684">
    <property type="component" value="Unassembled WGS sequence"/>
</dbReference>
<protein>
    <recommendedName>
        <fullName evidence="4">Lipoprotein</fullName>
    </recommendedName>
</protein>
<gene>
    <name evidence="2" type="ORF">CLV96_1130</name>
</gene>